<feature type="region of interest" description="Disordered" evidence="1">
    <location>
        <begin position="69"/>
        <end position="92"/>
    </location>
</feature>
<reference evidence="3" key="1">
    <citation type="thesis" date="2021" institute="BYU ScholarsArchive" country="Provo, UT, USA">
        <title>Applications of and Algorithms for Genome Assembly and Genomic Analyses with an Emphasis on Marine Teleosts.</title>
        <authorList>
            <person name="Pickett B.D."/>
        </authorList>
    </citation>
    <scope>NUCLEOTIDE SEQUENCE</scope>
    <source>
        <strain evidence="3">HI-2016</strain>
    </source>
</reference>
<evidence type="ECO:0000256" key="1">
    <source>
        <dbReference type="SAM" id="MobiDB-lite"/>
    </source>
</evidence>
<dbReference type="InterPro" id="IPR044822">
    <property type="entry name" value="Myb_DNA-bind_4"/>
</dbReference>
<feature type="compositionally biased region" description="Polar residues" evidence="1">
    <location>
        <begin position="79"/>
        <end position="91"/>
    </location>
</feature>
<name>A0A8T2MUU3_9TELE</name>
<feature type="domain" description="Myb/SANT-like DNA-binding" evidence="2">
    <location>
        <begin position="108"/>
        <end position="188"/>
    </location>
</feature>
<dbReference type="FunFam" id="1.10.10.60:FF:000032">
    <property type="entry name" value="Zinc finger and SCAN domain-containing 20"/>
    <property type="match status" value="1"/>
</dbReference>
<evidence type="ECO:0000259" key="2">
    <source>
        <dbReference type="Pfam" id="PF13837"/>
    </source>
</evidence>
<accession>A0A8T2MUU3</accession>
<dbReference type="Pfam" id="PF13837">
    <property type="entry name" value="Myb_DNA-bind_4"/>
    <property type="match status" value="1"/>
</dbReference>
<organism evidence="3 4">
    <name type="scientific">Albula glossodonta</name>
    <name type="common">roundjaw bonefish</name>
    <dbReference type="NCBI Taxonomy" id="121402"/>
    <lineage>
        <taxon>Eukaryota</taxon>
        <taxon>Metazoa</taxon>
        <taxon>Chordata</taxon>
        <taxon>Craniata</taxon>
        <taxon>Vertebrata</taxon>
        <taxon>Euteleostomi</taxon>
        <taxon>Actinopterygii</taxon>
        <taxon>Neopterygii</taxon>
        <taxon>Teleostei</taxon>
        <taxon>Albuliformes</taxon>
        <taxon>Albulidae</taxon>
        <taxon>Albula</taxon>
    </lineage>
</organism>
<keyword evidence="4" id="KW-1185">Reference proteome</keyword>
<dbReference type="PANTHER" id="PTHR47595">
    <property type="entry name" value="HEAT SHOCK 70 KDA PROTEIN 14"/>
    <property type="match status" value="1"/>
</dbReference>
<dbReference type="OrthoDB" id="691673at2759"/>
<dbReference type="Proteomes" id="UP000824540">
    <property type="component" value="Unassembled WGS sequence"/>
</dbReference>
<proteinExistence type="predicted"/>
<comment type="caution">
    <text evidence="3">The sequence shown here is derived from an EMBL/GenBank/DDBJ whole genome shotgun (WGS) entry which is preliminary data.</text>
</comment>
<evidence type="ECO:0000313" key="3">
    <source>
        <dbReference type="EMBL" id="KAG9331885.1"/>
    </source>
</evidence>
<dbReference type="Gene3D" id="1.10.10.60">
    <property type="entry name" value="Homeodomain-like"/>
    <property type="match status" value="2"/>
</dbReference>
<protein>
    <recommendedName>
        <fullName evidence="2">Myb/SANT-like DNA-binding domain-containing protein</fullName>
    </recommendedName>
</protein>
<dbReference type="AlphaFoldDB" id="A0A8T2MUU3"/>
<dbReference type="PANTHER" id="PTHR47595:SF1">
    <property type="entry name" value="MYB_SANT-LIKE DNA-BINDING DOMAIN-CONTAINING PROTEIN"/>
    <property type="match status" value="1"/>
</dbReference>
<evidence type="ECO:0000313" key="4">
    <source>
        <dbReference type="Proteomes" id="UP000824540"/>
    </source>
</evidence>
<gene>
    <name evidence="3" type="ORF">JZ751_016623</name>
</gene>
<sequence>MQKAGGSPSGRGTTHKVFTPCLEICTISPGSTSRHRKLQHRGAQTCGPAMAFYHTPAALSAPVGLLLATPGQQPEEGAGTSQKTGRTNQEEQCCAEMEPQEVEAEVGRHWADEEVRALLQTWAERRAELQGAARNKSIFQEMALRLQRLGVERSWKQCRTKYKNLKYDYKSARHSPHRTMKFYSEVEAIMQGRDLSHTWRGQPMSSCLDEQNISPDRSEDGCCKARVVQTAGGTVSVGGAGADTVNMANSVGVADTVGVVDAGRNWQEEEVRALLSVWAEPAVRRQLENATRNRDIFLRVSERLRHLGVELPAAYSHAATSLTPHPSQAGLAPVPRAGSGTAGVRLKMLAVYQPGSGVRLKMLAVSQPASEVRLKMLAGPDSVSSSL</sequence>
<dbReference type="EMBL" id="JAFBMS010000278">
    <property type="protein sequence ID" value="KAG9331885.1"/>
    <property type="molecule type" value="Genomic_DNA"/>
</dbReference>